<dbReference type="Proteomes" id="UP000237000">
    <property type="component" value="Unassembled WGS sequence"/>
</dbReference>
<protein>
    <submittedName>
        <fullName evidence="2">Uncharacterized protein</fullName>
    </submittedName>
</protein>
<evidence type="ECO:0000256" key="1">
    <source>
        <dbReference type="SAM" id="MobiDB-lite"/>
    </source>
</evidence>
<accession>A0A2P5BBD9</accession>
<gene>
    <name evidence="2" type="ORF">TorRG33x02_326890</name>
</gene>
<name>A0A2P5BBD9_TREOI</name>
<reference evidence="3" key="1">
    <citation type="submission" date="2016-06" db="EMBL/GenBank/DDBJ databases">
        <title>Parallel loss of symbiosis genes in relatives of nitrogen-fixing non-legume Parasponia.</title>
        <authorList>
            <person name="Van Velzen R."/>
            <person name="Holmer R."/>
            <person name="Bu F."/>
            <person name="Rutten L."/>
            <person name="Van Zeijl A."/>
            <person name="Liu W."/>
            <person name="Santuari L."/>
            <person name="Cao Q."/>
            <person name="Sharma T."/>
            <person name="Shen D."/>
            <person name="Roswanjaya Y."/>
            <person name="Wardhani T."/>
            <person name="Kalhor M.S."/>
            <person name="Jansen J."/>
            <person name="Van den Hoogen J."/>
            <person name="Gungor B."/>
            <person name="Hartog M."/>
            <person name="Hontelez J."/>
            <person name="Verver J."/>
            <person name="Yang W.-C."/>
            <person name="Schijlen E."/>
            <person name="Repin R."/>
            <person name="Schilthuizen M."/>
            <person name="Schranz E."/>
            <person name="Heidstra R."/>
            <person name="Miyata K."/>
            <person name="Fedorova E."/>
            <person name="Kohlen W."/>
            <person name="Bisseling T."/>
            <person name="Smit S."/>
            <person name="Geurts R."/>
        </authorList>
    </citation>
    <scope>NUCLEOTIDE SEQUENCE [LARGE SCALE GENOMIC DNA]</scope>
    <source>
        <strain evidence="3">cv. RG33-2</strain>
    </source>
</reference>
<proteinExistence type="predicted"/>
<feature type="region of interest" description="Disordered" evidence="1">
    <location>
        <begin position="70"/>
        <end position="101"/>
    </location>
</feature>
<sequence length="101" mass="11169">MANSIGSSDAVRRLSLLTSTRDYFIIDNNGTRRRSSNETTANLQARVSHCRSSNAKGVLHFCHYYFSNSNTKNTSTSITSNTSSSEDKRVVPTGSNPLHNR</sequence>
<keyword evidence="3" id="KW-1185">Reference proteome</keyword>
<dbReference type="InParanoid" id="A0A2P5BBD9"/>
<evidence type="ECO:0000313" key="2">
    <source>
        <dbReference type="EMBL" id="PON46122.1"/>
    </source>
</evidence>
<comment type="caution">
    <text evidence="2">The sequence shown here is derived from an EMBL/GenBank/DDBJ whole genome shotgun (WGS) entry which is preliminary data.</text>
</comment>
<dbReference type="AlphaFoldDB" id="A0A2P5BBD9"/>
<dbReference type="EMBL" id="JXTC01000560">
    <property type="protein sequence ID" value="PON46122.1"/>
    <property type="molecule type" value="Genomic_DNA"/>
</dbReference>
<evidence type="ECO:0000313" key="3">
    <source>
        <dbReference type="Proteomes" id="UP000237000"/>
    </source>
</evidence>
<dbReference type="OrthoDB" id="749487at2759"/>
<feature type="compositionally biased region" description="Low complexity" evidence="1">
    <location>
        <begin position="70"/>
        <end position="84"/>
    </location>
</feature>
<organism evidence="2 3">
    <name type="scientific">Trema orientale</name>
    <name type="common">Charcoal tree</name>
    <name type="synonym">Celtis orientalis</name>
    <dbReference type="NCBI Taxonomy" id="63057"/>
    <lineage>
        <taxon>Eukaryota</taxon>
        <taxon>Viridiplantae</taxon>
        <taxon>Streptophyta</taxon>
        <taxon>Embryophyta</taxon>
        <taxon>Tracheophyta</taxon>
        <taxon>Spermatophyta</taxon>
        <taxon>Magnoliopsida</taxon>
        <taxon>eudicotyledons</taxon>
        <taxon>Gunneridae</taxon>
        <taxon>Pentapetalae</taxon>
        <taxon>rosids</taxon>
        <taxon>fabids</taxon>
        <taxon>Rosales</taxon>
        <taxon>Cannabaceae</taxon>
        <taxon>Trema</taxon>
    </lineage>
</organism>